<keyword evidence="2" id="KW-1185">Reference proteome</keyword>
<proteinExistence type="predicted"/>
<organism evidence="1 2">
    <name type="scientific">Aspergillus transmontanensis</name>
    <dbReference type="NCBI Taxonomy" id="1034304"/>
    <lineage>
        <taxon>Eukaryota</taxon>
        <taxon>Fungi</taxon>
        <taxon>Dikarya</taxon>
        <taxon>Ascomycota</taxon>
        <taxon>Pezizomycotina</taxon>
        <taxon>Eurotiomycetes</taxon>
        <taxon>Eurotiomycetidae</taxon>
        <taxon>Eurotiales</taxon>
        <taxon>Aspergillaceae</taxon>
        <taxon>Aspergillus</taxon>
        <taxon>Aspergillus subgen. Circumdati</taxon>
    </lineage>
</organism>
<accession>A0A5N6WHK2</accession>
<gene>
    <name evidence="1" type="ORF">BDV41DRAFT_518662</name>
</gene>
<evidence type="ECO:0000313" key="2">
    <source>
        <dbReference type="Proteomes" id="UP000325433"/>
    </source>
</evidence>
<reference evidence="2" key="1">
    <citation type="submission" date="2019-04" db="EMBL/GenBank/DDBJ databases">
        <title>Friends and foes A comparative genomics studyof 23 Aspergillus species from section Flavi.</title>
        <authorList>
            <consortium name="DOE Joint Genome Institute"/>
            <person name="Kjaerbolling I."/>
            <person name="Vesth T."/>
            <person name="Frisvad J.C."/>
            <person name="Nybo J.L."/>
            <person name="Theobald S."/>
            <person name="Kildgaard S."/>
            <person name="Isbrandt T."/>
            <person name="Kuo A."/>
            <person name="Sato A."/>
            <person name="Lyhne E.K."/>
            <person name="Kogle M.E."/>
            <person name="Wiebenga A."/>
            <person name="Kun R.S."/>
            <person name="Lubbers R.J."/>
            <person name="Makela M.R."/>
            <person name="Barry K."/>
            <person name="Chovatia M."/>
            <person name="Clum A."/>
            <person name="Daum C."/>
            <person name="Haridas S."/>
            <person name="He G."/>
            <person name="LaButti K."/>
            <person name="Lipzen A."/>
            <person name="Mondo S."/>
            <person name="Riley R."/>
            <person name="Salamov A."/>
            <person name="Simmons B.A."/>
            <person name="Magnuson J.K."/>
            <person name="Henrissat B."/>
            <person name="Mortensen U.H."/>
            <person name="Larsen T.O."/>
            <person name="Devries R.P."/>
            <person name="Grigoriev I.V."/>
            <person name="Machida M."/>
            <person name="Baker S.E."/>
            <person name="Andersen M.R."/>
        </authorList>
    </citation>
    <scope>NUCLEOTIDE SEQUENCE [LARGE SCALE GENOMIC DNA]</scope>
    <source>
        <strain evidence="2">CBS 130015</strain>
    </source>
</reference>
<dbReference type="Proteomes" id="UP000325433">
    <property type="component" value="Unassembled WGS sequence"/>
</dbReference>
<protein>
    <submittedName>
        <fullName evidence="1">Uncharacterized protein</fullName>
    </submittedName>
</protein>
<sequence>MMDPNFTCHISFGNVIWGGFSTMRCLMIDWSIVNSPLRSMTWRRGTKQQRWYCYDLYVE</sequence>
<dbReference type="AlphaFoldDB" id="A0A5N6WHK2"/>
<name>A0A5N6WHK2_9EURO</name>
<evidence type="ECO:0000313" key="1">
    <source>
        <dbReference type="EMBL" id="KAE8319816.1"/>
    </source>
</evidence>
<dbReference type="EMBL" id="ML738293">
    <property type="protein sequence ID" value="KAE8319816.1"/>
    <property type="molecule type" value="Genomic_DNA"/>
</dbReference>